<comment type="subcellular location">
    <subcellularLocation>
        <location evidence="1">Mitochondrion</location>
    </subcellularLocation>
</comment>
<dbReference type="Pfam" id="PF09597">
    <property type="entry name" value="SAM_Ribosomal_mS41"/>
    <property type="match status" value="1"/>
</dbReference>
<evidence type="ECO:0000259" key="5">
    <source>
        <dbReference type="SMART" id="SM01238"/>
    </source>
</evidence>
<protein>
    <recommendedName>
        <fullName evidence="4">Small ribosomal subunit protein mS41</fullName>
    </recommendedName>
</protein>
<evidence type="ECO:0000256" key="4">
    <source>
        <dbReference type="ARBA" id="ARBA00035129"/>
    </source>
</evidence>
<accession>A0ABR3K1U4</accession>
<sequence>MSFRALQTSVRFASLFSGSGTGGTRNVVNYAAARAVPPTRAKEGIETPEDFLKAIGRSCETKLQVESWEELFTSSGAVLKQKGVDVRDRRYMLWCMEKFRRGDAVSSFAYEAQVKKTIRGWGPSVQNGQRIRSRRLKTKGLKSV</sequence>
<organism evidence="6 7">
    <name type="scientific">Hohenbuehelia grisea</name>
    <dbReference type="NCBI Taxonomy" id="104357"/>
    <lineage>
        <taxon>Eukaryota</taxon>
        <taxon>Fungi</taxon>
        <taxon>Dikarya</taxon>
        <taxon>Basidiomycota</taxon>
        <taxon>Agaricomycotina</taxon>
        <taxon>Agaricomycetes</taxon>
        <taxon>Agaricomycetidae</taxon>
        <taxon>Agaricales</taxon>
        <taxon>Pleurotineae</taxon>
        <taxon>Pleurotaceae</taxon>
        <taxon>Hohenbuehelia</taxon>
    </lineage>
</organism>
<gene>
    <name evidence="6" type="ORF">HGRIS_006210</name>
</gene>
<dbReference type="PANTHER" id="PTHR28235:SF1">
    <property type="entry name" value="SMALL RIBOSOMAL SUBUNIT PROTEIN MS41"/>
    <property type="match status" value="1"/>
</dbReference>
<proteinExistence type="inferred from homology"/>
<keyword evidence="3" id="KW-0496">Mitochondrion</keyword>
<evidence type="ECO:0000313" key="6">
    <source>
        <dbReference type="EMBL" id="KAL0961247.1"/>
    </source>
</evidence>
<evidence type="ECO:0000256" key="1">
    <source>
        <dbReference type="ARBA" id="ARBA00004173"/>
    </source>
</evidence>
<comment type="similarity">
    <text evidence="2">Belongs to the mitochondrion-specific ribosomal protein mS41 family.</text>
</comment>
<feature type="domain" description="Small ribosomal subunit protein mS41 SAM" evidence="5">
    <location>
        <begin position="48"/>
        <end position="102"/>
    </location>
</feature>
<evidence type="ECO:0000256" key="2">
    <source>
        <dbReference type="ARBA" id="ARBA00010492"/>
    </source>
</evidence>
<keyword evidence="7" id="KW-1185">Reference proteome</keyword>
<name>A0ABR3K1U4_9AGAR</name>
<dbReference type="EMBL" id="JASNQZ010000001">
    <property type="protein sequence ID" value="KAL0961247.1"/>
    <property type="molecule type" value="Genomic_DNA"/>
</dbReference>
<dbReference type="InterPro" id="IPR019083">
    <property type="entry name" value="SAM_Ribosomal_mS41"/>
</dbReference>
<reference evidence="7" key="1">
    <citation type="submission" date="2024-06" db="EMBL/GenBank/DDBJ databases">
        <title>Multi-omics analyses provide insights into the biosynthesis of the anticancer antibiotic pleurotin in Hohenbuehelia grisea.</title>
        <authorList>
            <person name="Weaver J.A."/>
            <person name="Alberti F."/>
        </authorList>
    </citation>
    <scope>NUCLEOTIDE SEQUENCE [LARGE SCALE GENOMIC DNA]</scope>
    <source>
        <strain evidence="7">T-177</strain>
    </source>
</reference>
<evidence type="ECO:0000313" key="7">
    <source>
        <dbReference type="Proteomes" id="UP001556367"/>
    </source>
</evidence>
<dbReference type="InterPro" id="IPR039603">
    <property type="entry name" value="Ribosomal_mS41"/>
</dbReference>
<comment type="caution">
    <text evidence="6">The sequence shown here is derived from an EMBL/GenBank/DDBJ whole genome shotgun (WGS) entry which is preliminary data.</text>
</comment>
<dbReference type="SMART" id="SM01238">
    <property type="entry name" value="IGR"/>
    <property type="match status" value="1"/>
</dbReference>
<dbReference type="PANTHER" id="PTHR28235">
    <property type="entry name" value="PROTEIN FYV4, MITOCHONDRIAL"/>
    <property type="match status" value="1"/>
</dbReference>
<dbReference type="Proteomes" id="UP001556367">
    <property type="component" value="Unassembled WGS sequence"/>
</dbReference>
<evidence type="ECO:0000256" key="3">
    <source>
        <dbReference type="ARBA" id="ARBA00023128"/>
    </source>
</evidence>